<accession>A0A1B1UC48</accession>
<dbReference type="KEGG" id="bic:LMTR13_09310"/>
<reference evidence="1 2" key="1">
    <citation type="submission" date="2016-07" db="EMBL/GenBank/DDBJ databases">
        <title>Complete genome sequence of Bradyrhizobium icense LMTR 13T, a potential inoculant strain isolated from lima bean (Phaseolus lunatus) in Peru.</title>
        <authorList>
            <person name="Ormeno-Orrillo E."/>
            <person name="Duran D."/>
            <person name="Rogel M.A."/>
            <person name="Rey L."/>
            <person name="Imperial J."/>
            <person name="Ruiz-Argueso T."/>
            <person name="Martinez-Romero E."/>
        </authorList>
    </citation>
    <scope>NUCLEOTIDE SEQUENCE [LARGE SCALE GENOMIC DNA]</scope>
    <source>
        <strain evidence="1 2">LMTR 13</strain>
    </source>
</reference>
<evidence type="ECO:0000313" key="1">
    <source>
        <dbReference type="EMBL" id="ANW00337.1"/>
    </source>
</evidence>
<proteinExistence type="predicted"/>
<dbReference type="EMBL" id="CP016428">
    <property type="protein sequence ID" value="ANW00337.1"/>
    <property type="molecule type" value="Genomic_DNA"/>
</dbReference>
<name>A0A1B1UC48_9BRAD</name>
<protein>
    <submittedName>
        <fullName evidence="1">Uncharacterized protein</fullName>
    </submittedName>
</protein>
<organism evidence="1 2">
    <name type="scientific">Bradyrhizobium icense</name>
    <dbReference type="NCBI Taxonomy" id="1274631"/>
    <lineage>
        <taxon>Bacteria</taxon>
        <taxon>Pseudomonadati</taxon>
        <taxon>Pseudomonadota</taxon>
        <taxon>Alphaproteobacteria</taxon>
        <taxon>Hyphomicrobiales</taxon>
        <taxon>Nitrobacteraceae</taxon>
        <taxon>Bradyrhizobium</taxon>
    </lineage>
</organism>
<gene>
    <name evidence="1" type="ORF">LMTR13_09310</name>
</gene>
<evidence type="ECO:0000313" key="2">
    <source>
        <dbReference type="Proteomes" id="UP000092839"/>
    </source>
</evidence>
<dbReference type="Proteomes" id="UP000092839">
    <property type="component" value="Chromosome"/>
</dbReference>
<keyword evidence="2" id="KW-1185">Reference proteome</keyword>
<sequence>MAGNDNEQVRGTAGSVVLDCDPLRHILRSVVQKECPKCRTSKQIETNIAIVRKENTVALMTA</sequence>
<dbReference type="AlphaFoldDB" id="A0A1B1UC48"/>